<sequence>MEPTLSGIHHLKLPVRDLTAATAWFADAFGARHVERFDHYDDAGELFAVIIMLPGLDVPVELRLAPAAAEAVAGYDPVTFGVADRAALQTWVDHLDARGVAHTPVVSGFIGDLVELSTPDGLAIRLYTDPKGGFDAVRLDRERADTSSPHLTHRLMRR</sequence>
<dbReference type="Gene3D" id="3.10.180.10">
    <property type="entry name" value="2,3-Dihydroxybiphenyl 1,2-Dioxygenase, domain 1"/>
    <property type="match status" value="1"/>
</dbReference>
<evidence type="ECO:0000313" key="2">
    <source>
        <dbReference type="EMBL" id="WIV56408.1"/>
    </source>
</evidence>
<dbReference type="PROSITE" id="PS51819">
    <property type="entry name" value="VOC"/>
    <property type="match status" value="1"/>
</dbReference>
<feature type="domain" description="VOC" evidence="1">
    <location>
        <begin position="7"/>
        <end position="129"/>
    </location>
</feature>
<protein>
    <submittedName>
        <fullName evidence="2">VOC family protein</fullName>
    </submittedName>
</protein>
<dbReference type="InterPro" id="IPR029068">
    <property type="entry name" value="Glyas_Bleomycin-R_OHBP_Dase"/>
</dbReference>
<evidence type="ECO:0000313" key="3">
    <source>
        <dbReference type="Proteomes" id="UP001227101"/>
    </source>
</evidence>
<dbReference type="InterPro" id="IPR004360">
    <property type="entry name" value="Glyas_Fos-R_dOase_dom"/>
</dbReference>
<keyword evidence="3" id="KW-1185">Reference proteome</keyword>
<evidence type="ECO:0000259" key="1">
    <source>
        <dbReference type="PROSITE" id="PS51819"/>
    </source>
</evidence>
<dbReference type="Proteomes" id="UP001227101">
    <property type="component" value="Chromosome"/>
</dbReference>
<dbReference type="SUPFAM" id="SSF54593">
    <property type="entry name" value="Glyoxalase/Bleomycin resistance protein/Dihydroxybiphenyl dioxygenase"/>
    <property type="match status" value="1"/>
</dbReference>
<proteinExistence type="predicted"/>
<dbReference type="InterPro" id="IPR037523">
    <property type="entry name" value="VOC_core"/>
</dbReference>
<dbReference type="Pfam" id="PF00903">
    <property type="entry name" value="Glyoxalase"/>
    <property type="match status" value="1"/>
</dbReference>
<dbReference type="RefSeq" id="WP_285453548.1">
    <property type="nucleotide sequence ID" value="NZ_CP127173.1"/>
</dbReference>
<gene>
    <name evidence="2" type="ORF">QP939_47735</name>
</gene>
<organism evidence="2 3">
    <name type="scientific">Amycolatopsis nalaikhensis</name>
    <dbReference type="NCBI Taxonomy" id="715472"/>
    <lineage>
        <taxon>Bacteria</taxon>
        <taxon>Bacillati</taxon>
        <taxon>Actinomycetota</taxon>
        <taxon>Actinomycetes</taxon>
        <taxon>Pseudonocardiales</taxon>
        <taxon>Pseudonocardiaceae</taxon>
        <taxon>Amycolatopsis</taxon>
    </lineage>
</organism>
<reference evidence="2 3" key="1">
    <citation type="submission" date="2023-06" db="EMBL/GenBank/DDBJ databases">
        <authorList>
            <person name="Oyuntsetseg B."/>
            <person name="Kim S.B."/>
        </authorList>
    </citation>
    <scope>NUCLEOTIDE SEQUENCE [LARGE SCALE GENOMIC DNA]</scope>
    <source>
        <strain evidence="2 3">2-2</strain>
    </source>
</reference>
<accession>A0ABY8XLE3</accession>
<name>A0ABY8XLE3_9PSEU</name>
<dbReference type="EMBL" id="CP127173">
    <property type="protein sequence ID" value="WIV56408.1"/>
    <property type="molecule type" value="Genomic_DNA"/>
</dbReference>
<dbReference type="CDD" id="cd06587">
    <property type="entry name" value="VOC"/>
    <property type="match status" value="1"/>
</dbReference>